<evidence type="ECO:0000313" key="2">
    <source>
        <dbReference type="EMBL" id="PPA68939.1"/>
    </source>
</evidence>
<sequence length="42" mass="4942">MAKDEKDQKKKENDSIEQQKKKEEGQDIDPQRDSDKPKHSDS</sequence>
<organism evidence="2 3">
    <name type="scientific">Jeotgalibacillus proteolyticus</name>
    <dbReference type="NCBI Taxonomy" id="2082395"/>
    <lineage>
        <taxon>Bacteria</taxon>
        <taxon>Bacillati</taxon>
        <taxon>Bacillota</taxon>
        <taxon>Bacilli</taxon>
        <taxon>Bacillales</taxon>
        <taxon>Caryophanaceae</taxon>
        <taxon>Jeotgalibacillus</taxon>
    </lineage>
</organism>
<reference evidence="2 3" key="1">
    <citation type="submission" date="2018-02" db="EMBL/GenBank/DDBJ databases">
        <title>Jeotgalibacillus proteolyticum sp. nov. a protease producing bacterium isolated from ocean sediments of Laizhou Bay.</title>
        <authorList>
            <person name="Li Y."/>
        </authorList>
    </citation>
    <scope>NUCLEOTIDE SEQUENCE [LARGE SCALE GENOMIC DNA]</scope>
    <source>
        <strain evidence="2 3">22-7</strain>
    </source>
</reference>
<evidence type="ECO:0000256" key="1">
    <source>
        <dbReference type="SAM" id="MobiDB-lite"/>
    </source>
</evidence>
<keyword evidence="3" id="KW-1185">Reference proteome</keyword>
<protein>
    <submittedName>
        <fullName evidence="2">3-methyladenine DNA glycosylase</fullName>
    </submittedName>
</protein>
<feature type="region of interest" description="Disordered" evidence="1">
    <location>
        <begin position="1"/>
        <end position="42"/>
    </location>
</feature>
<dbReference type="EMBL" id="PREZ01000008">
    <property type="protein sequence ID" value="PPA68939.1"/>
    <property type="molecule type" value="Genomic_DNA"/>
</dbReference>
<accession>A0A2S5G7H9</accession>
<comment type="caution">
    <text evidence="2">The sequence shown here is derived from an EMBL/GenBank/DDBJ whole genome shotgun (WGS) entry which is preliminary data.</text>
</comment>
<dbReference type="RefSeq" id="WP_104059555.1">
    <property type="nucleotide sequence ID" value="NZ_PREZ01000008.1"/>
</dbReference>
<proteinExistence type="predicted"/>
<name>A0A2S5G7H9_9BACL</name>
<dbReference type="Proteomes" id="UP000239047">
    <property type="component" value="Unassembled WGS sequence"/>
</dbReference>
<gene>
    <name evidence="2" type="ORF">C4B60_18685</name>
</gene>
<dbReference type="OrthoDB" id="2991246at2"/>
<dbReference type="AlphaFoldDB" id="A0A2S5G7H9"/>
<evidence type="ECO:0000313" key="3">
    <source>
        <dbReference type="Proteomes" id="UP000239047"/>
    </source>
</evidence>